<keyword evidence="5" id="KW-1185">Reference proteome</keyword>
<dbReference type="Pfam" id="PF00072">
    <property type="entry name" value="Response_reg"/>
    <property type="match status" value="1"/>
</dbReference>
<evidence type="ECO:0000313" key="4">
    <source>
        <dbReference type="EMBL" id="UUX48767.1"/>
    </source>
</evidence>
<dbReference type="EMBL" id="CP102480">
    <property type="protein sequence ID" value="UUX48767.1"/>
    <property type="molecule type" value="Genomic_DNA"/>
</dbReference>
<evidence type="ECO:0000259" key="3">
    <source>
        <dbReference type="PROSITE" id="PS50110"/>
    </source>
</evidence>
<dbReference type="GO" id="GO:0000160">
    <property type="term" value="P:phosphorelay signal transduction system"/>
    <property type="evidence" value="ECO:0007669"/>
    <property type="project" value="InterPro"/>
</dbReference>
<dbReference type="InterPro" id="IPR001789">
    <property type="entry name" value="Sig_transdc_resp-reg_receiver"/>
</dbReference>
<dbReference type="PANTHER" id="PTHR43228:SF1">
    <property type="entry name" value="TWO-COMPONENT RESPONSE REGULATOR ARR22"/>
    <property type="match status" value="1"/>
</dbReference>
<evidence type="ECO:0000256" key="1">
    <source>
        <dbReference type="PROSITE-ProRule" id="PRU00169"/>
    </source>
</evidence>
<keyword evidence="1" id="KW-0597">Phosphoprotein</keyword>
<dbReference type="SUPFAM" id="SSF52172">
    <property type="entry name" value="CheY-like"/>
    <property type="match status" value="1"/>
</dbReference>
<dbReference type="InterPro" id="IPR052048">
    <property type="entry name" value="ST_Response_Regulator"/>
</dbReference>
<feature type="region of interest" description="Disordered" evidence="2">
    <location>
        <begin position="145"/>
        <end position="187"/>
    </location>
</feature>
<dbReference type="RefSeq" id="WP_257767269.1">
    <property type="nucleotide sequence ID" value="NZ_CP102480.1"/>
</dbReference>
<feature type="modified residue" description="4-aspartylphosphate" evidence="1">
    <location>
        <position position="65"/>
    </location>
</feature>
<protein>
    <submittedName>
        <fullName evidence="4">Response regulator</fullName>
    </submittedName>
</protein>
<feature type="domain" description="Response regulatory" evidence="3">
    <location>
        <begin position="15"/>
        <end position="134"/>
    </location>
</feature>
<evidence type="ECO:0000313" key="5">
    <source>
        <dbReference type="Proteomes" id="UP001060336"/>
    </source>
</evidence>
<dbReference type="InterPro" id="IPR011006">
    <property type="entry name" value="CheY-like_superfamily"/>
</dbReference>
<proteinExistence type="predicted"/>
<dbReference type="Proteomes" id="UP001060336">
    <property type="component" value="Chromosome"/>
</dbReference>
<dbReference type="AlphaFoldDB" id="A0A9J7ANK0"/>
<accession>A0A9J7ANK0</accession>
<sequence length="187" mass="21409">MSQGPINEARFQRLCVMIVEDSQPMREVLRAILQSIGVKNIIDARDGNHAIRKLGEYQVDVIITDWVMEEMDGVELTRWIRTSEHSPDEFLPIIMVSGYTESNRIEMARDAGVTEFMAKPFTGVGLIQRLVAVIEHPRPFVRTDDYFGPDRRRKVEPFDGEERREAEIRNRDARAKSAAREPSHAGS</sequence>
<reference evidence="4" key="1">
    <citation type="submission" date="2022-08" db="EMBL/GenBank/DDBJ databases">
        <title>Nisaea acidiphila sp. nov., isolated from a marine algal debris and emended description of the genus Nisaea Urios et al. 2008.</title>
        <authorList>
            <person name="Kwon K."/>
        </authorList>
    </citation>
    <scope>NUCLEOTIDE SEQUENCE</scope>
    <source>
        <strain evidence="4">MEBiC11861</strain>
    </source>
</reference>
<dbReference type="PROSITE" id="PS50110">
    <property type="entry name" value="RESPONSE_REGULATORY"/>
    <property type="match status" value="1"/>
</dbReference>
<dbReference type="PANTHER" id="PTHR43228">
    <property type="entry name" value="TWO-COMPONENT RESPONSE REGULATOR"/>
    <property type="match status" value="1"/>
</dbReference>
<evidence type="ECO:0000256" key="2">
    <source>
        <dbReference type="SAM" id="MobiDB-lite"/>
    </source>
</evidence>
<gene>
    <name evidence="4" type="ORF">NUH88_15295</name>
</gene>
<organism evidence="4 5">
    <name type="scientific">Nisaea acidiphila</name>
    <dbReference type="NCBI Taxonomy" id="1862145"/>
    <lineage>
        <taxon>Bacteria</taxon>
        <taxon>Pseudomonadati</taxon>
        <taxon>Pseudomonadota</taxon>
        <taxon>Alphaproteobacteria</taxon>
        <taxon>Rhodospirillales</taxon>
        <taxon>Thalassobaculaceae</taxon>
        <taxon>Nisaea</taxon>
    </lineage>
</organism>
<dbReference type="Gene3D" id="3.40.50.2300">
    <property type="match status" value="1"/>
</dbReference>
<name>A0A9J7ANK0_9PROT</name>
<dbReference type="KEGG" id="naci:NUH88_15295"/>
<dbReference type="SMART" id="SM00448">
    <property type="entry name" value="REC"/>
    <property type="match status" value="1"/>
</dbReference>